<feature type="transmembrane region" description="Helical" evidence="1">
    <location>
        <begin position="503"/>
        <end position="527"/>
    </location>
</feature>
<keyword evidence="1" id="KW-1133">Transmembrane helix</keyword>
<evidence type="ECO:0000313" key="2">
    <source>
        <dbReference type="EMBL" id="MBB5063840.1"/>
    </source>
</evidence>
<feature type="transmembrane region" description="Helical" evidence="1">
    <location>
        <begin position="124"/>
        <end position="152"/>
    </location>
</feature>
<reference evidence="2 3" key="1">
    <citation type="submission" date="2020-08" db="EMBL/GenBank/DDBJ databases">
        <title>Genomic Encyclopedia of Type Strains, Phase IV (KMG-V): Genome sequencing to study the core and pangenomes of soil and plant-associated prokaryotes.</title>
        <authorList>
            <person name="Whitman W."/>
        </authorList>
    </citation>
    <scope>NUCLEOTIDE SEQUENCE [LARGE SCALE GENOMIC DNA]</scope>
    <source>
        <strain evidence="2 3">X5P3</strain>
    </source>
</reference>
<feature type="transmembrane region" description="Helical" evidence="1">
    <location>
        <begin position="457"/>
        <end position="478"/>
    </location>
</feature>
<organism evidence="2 3">
    <name type="scientific">Granulicella mallensis</name>
    <dbReference type="NCBI Taxonomy" id="940614"/>
    <lineage>
        <taxon>Bacteria</taxon>
        <taxon>Pseudomonadati</taxon>
        <taxon>Acidobacteriota</taxon>
        <taxon>Terriglobia</taxon>
        <taxon>Terriglobales</taxon>
        <taxon>Acidobacteriaceae</taxon>
        <taxon>Granulicella</taxon>
    </lineage>
</organism>
<keyword evidence="1" id="KW-0812">Transmembrane</keyword>
<feature type="transmembrane region" description="Helical" evidence="1">
    <location>
        <begin position="533"/>
        <end position="551"/>
    </location>
</feature>
<gene>
    <name evidence="2" type="ORF">HDF15_002188</name>
</gene>
<dbReference type="Proteomes" id="UP000584867">
    <property type="component" value="Unassembled WGS sequence"/>
</dbReference>
<name>A0A7W7ZPN7_9BACT</name>
<dbReference type="RefSeq" id="WP_184255303.1">
    <property type="nucleotide sequence ID" value="NZ_JACHIO010000008.1"/>
</dbReference>
<evidence type="ECO:0000256" key="1">
    <source>
        <dbReference type="SAM" id="Phobius"/>
    </source>
</evidence>
<dbReference type="EMBL" id="JACHIO010000008">
    <property type="protein sequence ID" value="MBB5063840.1"/>
    <property type="molecule type" value="Genomic_DNA"/>
</dbReference>
<feature type="transmembrane region" description="Helical" evidence="1">
    <location>
        <begin position="431"/>
        <end position="451"/>
    </location>
</feature>
<feature type="transmembrane region" description="Helical" evidence="1">
    <location>
        <begin position="389"/>
        <end position="410"/>
    </location>
</feature>
<sequence length="575" mass="62114">MAGVGLTPNDGRWTAAQTRAQFAAIAQLRWRITVNAFRRKGGAGEMIARIITYPLFAGFAFGPTILVGIGAYYFALNGHLDHISWLLWGTFVLCQLLNINLGQPGTTFDPTQLIRFPLSLGNYVAVRLFFGLLTPANVIGSLMALAVAIGATVALPALWFYALLSLAIFAAANALFSRMVFAWVDRWLSTRRAREIFTGLIFFFSLGFQYLNFTFNPAYNHHHQTNAVSAARLNAGINFYHHALPFLAALPPGLTGSSLVAAHRGQPLAFLGFTLGCAAFAAAFFAVFALRMRTEFRGEDLSDQANAVSHKAKSPAKSIAAAPASSPAQPESRFLGLSSVTTAVLGKELLYVRRNTGIFYSLVAPVVMVFLFAGRLATHSNATWLFPAAMAYTLLGVAPLAYNSFGLEAAGSQFYFMAPVRLRDVFFAKNLMNFLLAFVEIAAVFIIITVIARMPSLLNAASGLLWAAATLLFSTTLGNRRSITAPKKITVAKMGSGKQASPLSALISMGLLMGSAGIGAGLLFLGIFFGMPWLPLPIFAVLAGVAVFVYVRSLDSIDRFALAHRDELFEELCKK</sequence>
<evidence type="ECO:0000313" key="3">
    <source>
        <dbReference type="Proteomes" id="UP000584867"/>
    </source>
</evidence>
<feature type="transmembrane region" description="Helical" evidence="1">
    <location>
        <begin position="268"/>
        <end position="290"/>
    </location>
</feature>
<comment type="caution">
    <text evidence="2">The sequence shown here is derived from an EMBL/GenBank/DDBJ whole genome shotgun (WGS) entry which is preliminary data.</text>
</comment>
<feature type="transmembrane region" description="Helical" evidence="1">
    <location>
        <begin position="357"/>
        <end position="377"/>
    </location>
</feature>
<feature type="transmembrane region" description="Helical" evidence="1">
    <location>
        <begin position="196"/>
        <end position="213"/>
    </location>
</feature>
<feature type="transmembrane region" description="Helical" evidence="1">
    <location>
        <begin position="47"/>
        <end position="73"/>
    </location>
</feature>
<keyword evidence="1" id="KW-0472">Membrane</keyword>
<accession>A0A7W7ZPN7</accession>
<feature type="transmembrane region" description="Helical" evidence="1">
    <location>
        <begin position="158"/>
        <end position="184"/>
    </location>
</feature>
<protein>
    <submittedName>
        <fullName evidence="2">ABC-2 type transport system permease protein</fullName>
    </submittedName>
</protein>
<proteinExistence type="predicted"/>
<dbReference type="AlphaFoldDB" id="A0A7W7ZPN7"/>
<feature type="transmembrane region" description="Helical" evidence="1">
    <location>
        <begin position="85"/>
        <end position="103"/>
    </location>
</feature>